<dbReference type="Proteomes" id="UP000618319">
    <property type="component" value="Unassembled WGS sequence"/>
</dbReference>
<dbReference type="RefSeq" id="WP_196937489.1">
    <property type="nucleotide sequence ID" value="NZ_MU158689.1"/>
</dbReference>
<evidence type="ECO:0000313" key="2">
    <source>
        <dbReference type="Proteomes" id="UP000618319"/>
    </source>
</evidence>
<sequence>MNNTNNNEVVRALWYANVLQHFPDKSILELQDGFEIWMANKKEYADLYNKCTVADLCKQPAVSLNTGSGIWLTFHFGPYRLLPRILIASGYKVTLLASARIIAREQQWYEEEMGRARLRTDVFDCIVADNNMVLKQVLTHVKQRNRWVLIYLDADEGLQQDAVKLDGSLLKVPLHKGHVYWRTNILKLAERFKITVAIGHLTKSEIDDKWRIDGPHSIGHEDSTCCDAYHVRCSTQLVQTFQQMIKNNWLAWENWALLHRYQKEKIAPVPLELKQPVLMMPMLLRGKPFFFDMRGQQFFEIKSIE</sequence>
<proteinExistence type="predicted"/>
<evidence type="ECO:0000313" key="1">
    <source>
        <dbReference type="EMBL" id="MBE8719783.1"/>
    </source>
</evidence>
<reference evidence="1 2" key="1">
    <citation type="submission" date="2018-02" db="EMBL/GenBank/DDBJ databases">
        <title>Sphingobacterium KA21.</title>
        <authorList>
            <person name="Vasarhelyi B.M."/>
            <person name="Deshmukh S."/>
            <person name="Balint B."/>
            <person name="Kukolya J."/>
        </authorList>
    </citation>
    <scope>NUCLEOTIDE SEQUENCE [LARGE SCALE GENOMIC DNA]</scope>
    <source>
        <strain evidence="1 2">Ka21</strain>
    </source>
</reference>
<gene>
    <name evidence="1" type="ORF">C4F40_03450</name>
</gene>
<accession>A0ABR9T360</accession>
<comment type="caution">
    <text evidence="1">The sequence shown here is derived from an EMBL/GenBank/DDBJ whole genome shotgun (WGS) entry which is preliminary data.</text>
</comment>
<protein>
    <submittedName>
        <fullName evidence="1">Uncharacterized protein</fullName>
    </submittedName>
</protein>
<dbReference type="EMBL" id="PSKQ01000017">
    <property type="protein sequence ID" value="MBE8719783.1"/>
    <property type="molecule type" value="Genomic_DNA"/>
</dbReference>
<name>A0ABR9T360_9SPHI</name>
<keyword evidence="2" id="KW-1185">Reference proteome</keyword>
<organism evidence="1 2">
    <name type="scientific">Sphingobacterium pedocola</name>
    <dbReference type="NCBI Taxonomy" id="2082722"/>
    <lineage>
        <taxon>Bacteria</taxon>
        <taxon>Pseudomonadati</taxon>
        <taxon>Bacteroidota</taxon>
        <taxon>Sphingobacteriia</taxon>
        <taxon>Sphingobacteriales</taxon>
        <taxon>Sphingobacteriaceae</taxon>
        <taxon>Sphingobacterium</taxon>
    </lineage>
</organism>